<dbReference type="GO" id="GO:0003723">
    <property type="term" value="F:RNA binding"/>
    <property type="evidence" value="ECO:0007669"/>
    <property type="project" value="UniProtKB-KW"/>
</dbReference>
<dbReference type="GO" id="GO:0005730">
    <property type="term" value="C:nucleolus"/>
    <property type="evidence" value="ECO:0007669"/>
    <property type="project" value="UniProtKB-SubCell"/>
</dbReference>
<dbReference type="PANTHER" id="PTHR12311:SF7">
    <property type="entry name" value="ACTIVATOR OF BASAL TRANSCRIPTION 1"/>
    <property type="match status" value="1"/>
</dbReference>
<dbReference type="PANTHER" id="PTHR12311">
    <property type="entry name" value="ACTIVATOR OF BASAL TRANSCRIPTION 1"/>
    <property type="match status" value="1"/>
</dbReference>
<feature type="compositionally biased region" description="Basic and acidic residues" evidence="6">
    <location>
        <begin position="1"/>
        <end position="15"/>
    </location>
</feature>
<organism evidence="7 8">
    <name type="scientific">Tremella mesenterica</name>
    <name type="common">Jelly fungus</name>
    <dbReference type="NCBI Taxonomy" id="5217"/>
    <lineage>
        <taxon>Eukaryota</taxon>
        <taxon>Fungi</taxon>
        <taxon>Dikarya</taxon>
        <taxon>Basidiomycota</taxon>
        <taxon>Agaricomycotina</taxon>
        <taxon>Tremellomycetes</taxon>
        <taxon>Tremellales</taxon>
        <taxon>Tremellaceae</taxon>
        <taxon>Tremella</taxon>
    </lineage>
</organism>
<evidence type="ECO:0000256" key="4">
    <source>
        <dbReference type="ARBA" id="ARBA00023242"/>
    </source>
</evidence>
<keyword evidence="3" id="KW-0694">RNA-binding</keyword>
<dbReference type="InterPro" id="IPR035979">
    <property type="entry name" value="RBD_domain_sf"/>
</dbReference>
<dbReference type="GO" id="GO:0000480">
    <property type="term" value="P:endonucleolytic cleavage in 5'-ETS of tricistronic rRNA transcript (SSU-rRNA, 5.8S rRNA, LSU-rRNA)"/>
    <property type="evidence" value="ECO:0007669"/>
    <property type="project" value="TreeGrafter"/>
</dbReference>
<sequence length="303" mass="34469">MTEKRKRSQSPDHAESSQTITRKLPPIVGHDDTTPKDQASTGEEKRVKKKKVKMTPGIVYISRVPPGMTPQKIRHLMSKWGEVGKVYAQPRDELMTVTTNGKSIKKKHTPANYTEAWVEFLDKSIGKTAAKVLNAQVIGGKPGDRWREDVWTMKYLSGFKWEMLGEQVAYERQSHQARLRNEISKSRVEQSEYLRNVELARVLDKRKNIKDSKSIVEDNSTSFSSQVDMVGTKDDVKVRGEKNVGKGEGKVDKKGKRYEGEGMERISKLEKGEKVGKKYKQRTVVYNKPIRDGMEGVLDNLFG</sequence>
<dbReference type="Gene3D" id="3.30.70.330">
    <property type="match status" value="1"/>
</dbReference>
<evidence type="ECO:0000256" key="6">
    <source>
        <dbReference type="SAM" id="MobiDB-lite"/>
    </source>
</evidence>
<gene>
    <name evidence="7" type="ORF">M231_02745</name>
</gene>
<comment type="caution">
    <text evidence="7">The sequence shown here is derived from an EMBL/GenBank/DDBJ whole genome shotgun (WGS) entry which is preliminary data.</text>
</comment>
<dbReference type="AlphaFoldDB" id="A0A4Q1BQ21"/>
<dbReference type="InterPro" id="IPR039119">
    <property type="entry name" value="ABT1/Esf2"/>
</dbReference>
<evidence type="ECO:0000256" key="3">
    <source>
        <dbReference type="ARBA" id="ARBA00022884"/>
    </source>
</evidence>
<dbReference type="InParanoid" id="A0A4Q1BQ21"/>
<protein>
    <recommendedName>
        <fullName evidence="5">18S rRNA factor 2</fullName>
    </recommendedName>
</protein>
<dbReference type="InterPro" id="IPR012677">
    <property type="entry name" value="Nucleotide-bd_a/b_plait_sf"/>
</dbReference>
<dbReference type="STRING" id="5217.A0A4Q1BQ21"/>
<evidence type="ECO:0000256" key="2">
    <source>
        <dbReference type="ARBA" id="ARBA00005819"/>
    </source>
</evidence>
<keyword evidence="4" id="KW-0539">Nucleus</keyword>
<evidence type="ECO:0000313" key="8">
    <source>
        <dbReference type="Proteomes" id="UP000289152"/>
    </source>
</evidence>
<feature type="region of interest" description="Disordered" evidence="6">
    <location>
        <begin position="1"/>
        <end position="49"/>
    </location>
</feature>
<keyword evidence="8" id="KW-1185">Reference proteome</keyword>
<dbReference type="FunCoup" id="A0A4Q1BQ21">
    <property type="interactions" value="482"/>
</dbReference>
<dbReference type="GO" id="GO:0000472">
    <property type="term" value="P:endonucleolytic cleavage to generate mature 5'-end of SSU-rRNA from (SSU-rRNA, 5.8S rRNA, LSU-rRNA)"/>
    <property type="evidence" value="ECO:0007669"/>
    <property type="project" value="TreeGrafter"/>
</dbReference>
<dbReference type="VEuPathDB" id="FungiDB:TREMEDRAFT_73771"/>
<comment type="subcellular location">
    <subcellularLocation>
        <location evidence="1">Nucleus</location>
        <location evidence="1">Nucleolus</location>
    </subcellularLocation>
</comment>
<dbReference type="InterPro" id="IPR034353">
    <property type="entry name" value="ABT1/ESF2_RRM"/>
</dbReference>
<evidence type="ECO:0000256" key="5">
    <source>
        <dbReference type="ARBA" id="ARBA00032634"/>
    </source>
</evidence>
<dbReference type="CDD" id="cd12263">
    <property type="entry name" value="RRM_ABT1_like"/>
    <property type="match status" value="1"/>
</dbReference>
<evidence type="ECO:0000313" key="7">
    <source>
        <dbReference type="EMBL" id="RXK39950.1"/>
    </source>
</evidence>
<dbReference type="EMBL" id="SDIL01000024">
    <property type="protein sequence ID" value="RXK39950.1"/>
    <property type="molecule type" value="Genomic_DNA"/>
</dbReference>
<dbReference type="SUPFAM" id="SSF54928">
    <property type="entry name" value="RNA-binding domain, RBD"/>
    <property type="match status" value="1"/>
</dbReference>
<accession>A0A4Q1BQ21</accession>
<reference evidence="7 8" key="1">
    <citation type="submission" date="2016-06" db="EMBL/GenBank/DDBJ databases">
        <title>Evolution of pathogenesis and genome organization in the Tremellales.</title>
        <authorList>
            <person name="Cuomo C."/>
            <person name="Litvintseva A."/>
            <person name="Heitman J."/>
            <person name="Chen Y."/>
            <person name="Sun S."/>
            <person name="Springer D."/>
            <person name="Dromer F."/>
            <person name="Young S."/>
            <person name="Zeng Q."/>
            <person name="Chapman S."/>
            <person name="Gujja S."/>
            <person name="Saif S."/>
            <person name="Birren B."/>
        </authorList>
    </citation>
    <scope>NUCLEOTIDE SEQUENCE [LARGE SCALE GENOMIC DNA]</scope>
    <source>
        <strain evidence="7 8">ATCC 28783</strain>
    </source>
</reference>
<evidence type="ECO:0000256" key="1">
    <source>
        <dbReference type="ARBA" id="ARBA00004604"/>
    </source>
</evidence>
<dbReference type="Proteomes" id="UP000289152">
    <property type="component" value="Unassembled WGS sequence"/>
</dbReference>
<dbReference type="GO" id="GO:0000447">
    <property type="term" value="P:endonucleolytic cleavage in ITS1 to separate SSU-rRNA from 5.8S rRNA and LSU-rRNA from tricistronic rRNA transcript (SSU-rRNA, 5.8S rRNA, LSU-rRNA)"/>
    <property type="evidence" value="ECO:0007669"/>
    <property type="project" value="TreeGrafter"/>
</dbReference>
<dbReference type="OrthoDB" id="287393at2759"/>
<name>A0A4Q1BQ21_TREME</name>
<comment type="similarity">
    <text evidence="2">Belongs to the ESF2/ABP1 family.</text>
</comment>
<dbReference type="GO" id="GO:0034462">
    <property type="term" value="P:small-subunit processome assembly"/>
    <property type="evidence" value="ECO:0007669"/>
    <property type="project" value="TreeGrafter"/>
</dbReference>
<proteinExistence type="inferred from homology"/>